<accession>E1YF51</accession>
<proteinExistence type="predicted"/>
<reference evidence="2" key="1">
    <citation type="journal article" date="2011" name="Environ. Microbiol.">
        <title>Genomic insights into the metabolic potential of the polycyclic aromatic hydrocarbon degrading sulfate-reducing Deltaproteobacterium N47.</title>
        <authorList>
            <person name="Bergmann F."/>
            <person name="Selesi D."/>
            <person name="Weinmaier T."/>
            <person name="Tischler P."/>
            <person name="Rattei T."/>
            <person name="Meckenstock R.U."/>
        </authorList>
    </citation>
    <scope>NUCLEOTIDE SEQUENCE</scope>
</reference>
<evidence type="ECO:0000256" key="1">
    <source>
        <dbReference type="SAM" id="MobiDB-lite"/>
    </source>
</evidence>
<evidence type="ECO:0000313" key="2">
    <source>
        <dbReference type="EMBL" id="CBX29195.1"/>
    </source>
</evidence>
<name>E1YF51_9BACT</name>
<feature type="region of interest" description="Disordered" evidence="1">
    <location>
        <begin position="1"/>
        <end position="24"/>
    </location>
</feature>
<dbReference type="EMBL" id="FR695872">
    <property type="protein sequence ID" value="CBX29195.1"/>
    <property type="molecule type" value="Genomic_DNA"/>
</dbReference>
<gene>
    <name evidence="2" type="ORF">N47_J01760</name>
</gene>
<organism evidence="2">
    <name type="scientific">uncultured Desulfobacterium sp</name>
    <dbReference type="NCBI Taxonomy" id="201089"/>
    <lineage>
        <taxon>Bacteria</taxon>
        <taxon>Pseudomonadati</taxon>
        <taxon>Thermodesulfobacteriota</taxon>
        <taxon>Desulfobacteria</taxon>
        <taxon>Desulfobacterales</taxon>
        <taxon>Desulfobacteriaceae</taxon>
        <taxon>Desulfobacterium</taxon>
        <taxon>environmental samples</taxon>
    </lineage>
</organism>
<protein>
    <submittedName>
        <fullName evidence="2">Uncharacterized protein</fullName>
    </submittedName>
</protein>
<sequence>MTPFALPKDRGGQARKTSKSGLPETMGIFKRKAEIIWVKRSLKRS</sequence>
<dbReference type="AlphaFoldDB" id="E1YF51"/>